<proteinExistence type="predicted"/>
<comment type="caution">
    <text evidence="2">The sequence shown here is derived from an EMBL/GenBank/DDBJ whole genome shotgun (WGS) entry which is preliminary data.</text>
</comment>
<dbReference type="Proteomes" id="UP000789396">
    <property type="component" value="Unassembled WGS sequence"/>
</dbReference>
<evidence type="ECO:0000313" key="2">
    <source>
        <dbReference type="EMBL" id="CAG8499844.1"/>
    </source>
</evidence>
<organism evidence="2 3">
    <name type="scientific">Racocetra fulgida</name>
    <dbReference type="NCBI Taxonomy" id="60492"/>
    <lineage>
        <taxon>Eukaryota</taxon>
        <taxon>Fungi</taxon>
        <taxon>Fungi incertae sedis</taxon>
        <taxon>Mucoromycota</taxon>
        <taxon>Glomeromycotina</taxon>
        <taxon>Glomeromycetes</taxon>
        <taxon>Diversisporales</taxon>
        <taxon>Gigasporaceae</taxon>
        <taxon>Racocetra</taxon>
    </lineage>
</organism>
<protein>
    <submittedName>
        <fullName evidence="2">8052_t:CDS:1</fullName>
    </submittedName>
</protein>
<gene>
    <name evidence="2" type="ORF">RFULGI_LOCUS2384</name>
</gene>
<name>A0A9N8ZLS2_9GLOM</name>
<evidence type="ECO:0000256" key="1">
    <source>
        <dbReference type="SAM" id="MobiDB-lite"/>
    </source>
</evidence>
<accession>A0A9N8ZLS2</accession>
<dbReference type="EMBL" id="CAJVPZ010001783">
    <property type="protein sequence ID" value="CAG8499844.1"/>
    <property type="molecule type" value="Genomic_DNA"/>
</dbReference>
<dbReference type="AlphaFoldDB" id="A0A9N8ZLS2"/>
<sequence>MLHENLLSMEKDTTSLNDVDRENVCIQEESSSKVDWNRLRLADLRAMCRRCNLPSDDSDEEYNNGQKEKSKLVETDNENNRGNQKNELYDMLIEARKQVKPKEYKPFQSFGSSYSKEDIW</sequence>
<reference evidence="2" key="1">
    <citation type="submission" date="2021-06" db="EMBL/GenBank/DDBJ databases">
        <authorList>
            <person name="Kallberg Y."/>
            <person name="Tangrot J."/>
            <person name="Rosling A."/>
        </authorList>
    </citation>
    <scope>NUCLEOTIDE SEQUENCE</scope>
    <source>
        <strain evidence="2">IN212</strain>
    </source>
</reference>
<keyword evidence="3" id="KW-1185">Reference proteome</keyword>
<evidence type="ECO:0000313" key="3">
    <source>
        <dbReference type="Proteomes" id="UP000789396"/>
    </source>
</evidence>
<feature type="region of interest" description="Disordered" evidence="1">
    <location>
        <begin position="52"/>
        <end position="86"/>
    </location>
</feature>